<comment type="caution">
    <text evidence="10">The sequence shown here is derived from an EMBL/GenBank/DDBJ whole genome shotgun (WGS) entry which is preliminary data.</text>
</comment>
<evidence type="ECO:0000256" key="8">
    <source>
        <dbReference type="ARBA" id="ARBA00046486"/>
    </source>
</evidence>
<evidence type="ECO:0000256" key="5">
    <source>
        <dbReference type="ARBA" id="ARBA00022553"/>
    </source>
</evidence>
<evidence type="ECO:0000256" key="3">
    <source>
        <dbReference type="ARBA" id="ARBA00006181"/>
    </source>
</evidence>
<dbReference type="InterPro" id="IPR002730">
    <property type="entry name" value="Rpp29/RNP1"/>
</dbReference>
<dbReference type="GO" id="GO:0033204">
    <property type="term" value="F:ribonuclease P RNA binding"/>
    <property type="evidence" value="ECO:0007669"/>
    <property type="project" value="InterPro"/>
</dbReference>
<dbReference type="InterPro" id="IPR023534">
    <property type="entry name" value="Rof/RNase_P-like"/>
</dbReference>
<dbReference type="GO" id="GO:0030677">
    <property type="term" value="C:ribonuclease P complex"/>
    <property type="evidence" value="ECO:0007669"/>
    <property type="project" value="InterPro"/>
</dbReference>
<sequence>MDNKDRSDLSLYDRLPESVQQSAGLDTDPAAGLSTASGARAFIPQYVESAVAASSGSNSQSNSAESAEKVYSSKIKHKVFLLDTPAGDSSDAKERQRKRKRNNKAKPLTSKEKRALNVYEIPNESRKYDLFMPLHELWKGYMEELFGSTNPLAFTQKLLKADFHGAIITVARSKCPTYIGASGIVAQETENVFKIITPSNKLLVIPKVNNVFTLKVRESVFTVHGNQFRYRAAQRSSKKFKVKPTIDL</sequence>
<feature type="compositionally biased region" description="Basic residues" evidence="9">
    <location>
        <begin position="95"/>
        <end position="104"/>
    </location>
</feature>
<dbReference type="InterPro" id="IPR036980">
    <property type="entry name" value="RNase_P/MRP_Rpp29_sf"/>
</dbReference>
<comment type="subcellular location">
    <subcellularLocation>
        <location evidence="2">Nucleus</location>
        <location evidence="2">Nucleolus</location>
    </subcellularLocation>
</comment>
<protein>
    <recommendedName>
        <fullName evidence="4">Ribonuclease P protein subunit p29</fullName>
    </recommendedName>
</protein>
<dbReference type="Pfam" id="PF01868">
    <property type="entry name" value="RNase_P-MRP_p29"/>
    <property type="match status" value="1"/>
</dbReference>
<evidence type="ECO:0000256" key="9">
    <source>
        <dbReference type="SAM" id="MobiDB-lite"/>
    </source>
</evidence>
<comment type="subunit">
    <text evidence="8">Component of nuclear RNase P and RNase MRP ribonucleoproteins. RNase P consists of a catalytic RNA moiety and 10 different protein chains; POP1, POP4, POP5, POP7, RPP14, RPP21, RPP25, RPP30, RPP38 and RPP40. Within the RNase P complex, POP1, POP7 and RPP25 form the 'finger' subcomplex, POP5, RPP14, RPP40 and homodimeric RPP30 form the 'palm' subcomplex, and RPP21, POP4 and RPP38 form the 'wrist' subcomplex. All subunits of the RNase P complex interact with the catalytic RNA. Several subunits of RNase P are also part of the RNase MRP complex. RNase MRP consists of a catalytic RNA moiety and about 8 protein subunits; POP1, POP7, RPP25, RPP30, RPP38, RPP40 and possibly also POP4 and POP5.</text>
</comment>
<comment type="similarity">
    <text evidence="3">Belongs to the eukaryotic/archaeal RNase P protein component 1 family.</text>
</comment>
<evidence type="ECO:0000256" key="2">
    <source>
        <dbReference type="ARBA" id="ARBA00004604"/>
    </source>
</evidence>
<accession>A0A9P6UNZ7</accession>
<keyword evidence="7" id="KW-0539">Nucleus</keyword>
<dbReference type="OrthoDB" id="124041at2759"/>
<keyword evidence="5" id="KW-0597">Phosphoprotein</keyword>
<evidence type="ECO:0000313" key="11">
    <source>
        <dbReference type="Proteomes" id="UP000738325"/>
    </source>
</evidence>
<evidence type="ECO:0000256" key="4">
    <source>
        <dbReference type="ARBA" id="ARBA00016225"/>
    </source>
</evidence>
<evidence type="ECO:0000313" key="10">
    <source>
        <dbReference type="EMBL" id="KAG0313449.1"/>
    </source>
</evidence>
<dbReference type="InterPro" id="IPR016848">
    <property type="entry name" value="RNase_P/MRP_Rpp29-subunit"/>
</dbReference>
<dbReference type="EMBL" id="JAAAIP010000710">
    <property type="protein sequence ID" value="KAG0313449.1"/>
    <property type="molecule type" value="Genomic_DNA"/>
</dbReference>
<dbReference type="SMART" id="SM00538">
    <property type="entry name" value="POP4"/>
    <property type="match status" value="1"/>
</dbReference>
<proteinExistence type="inferred from homology"/>
<feature type="region of interest" description="Disordered" evidence="9">
    <location>
        <begin position="1"/>
        <end position="33"/>
    </location>
</feature>
<dbReference type="AlphaFoldDB" id="A0A9P6UNZ7"/>
<keyword evidence="6" id="KW-0819">tRNA processing</keyword>
<dbReference type="FunFam" id="2.30.30.210:FF:000001">
    <property type="entry name" value="Ribonuclease P protein subunit p29"/>
    <property type="match status" value="1"/>
</dbReference>
<evidence type="ECO:0000256" key="1">
    <source>
        <dbReference type="ARBA" id="ARBA00002435"/>
    </source>
</evidence>
<dbReference type="Gene3D" id="2.30.30.210">
    <property type="entry name" value="Ribonuclease P/MRP, subunit p29"/>
    <property type="match status" value="1"/>
</dbReference>
<evidence type="ECO:0000256" key="6">
    <source>
        <dbReference type="ARBA" id="ARBA00022694"/>
    </source>
</evidence>
<dbReference type="GO" id="GO:0006364">
    <property type="term" value="P:rRNA processing"/>
    <property type="evidence" value="ECO:0007669"/>
    <property type="project" value="TreeGrafter"/>
</dbReference>
<dbReference type="SUPFAM" id="SSF101744">
    <property type="entry name" value="Rof/RNase P subunit-like"/>
    <property type="match status" value="1"/>
</dbReference>
<dbReference type="GO" id="GO:0001682">
    <property type="term" value="P:tRNA 5'-leader removal"/>
    <property type="evidence" value="ECO:0007669"/>
    <property type="project" value="InterPro"/>
</dbReference>
<comment type="function">
    <text evidence="1">Component of ribonuclease P, a ribonucleoprotein complex that generates mature tRNA molecules by cleaving their 5'-ends.</text>
</comment>
<keyword evidence="11" id="KW-1185">Reference proteome</keyword>
<dbReference type="GO" id="GO:0005730">
    <property type="term" value="C:nucleolus"/>
    <property type="evidence" value="ECO:0007669"/>
    <property type="project" value="UniProtKB-SubCell"/>
</dbReference>
<dbReference type="GO" id="GO:0000172">
    <property type="term" value="C:ribonuclease MRP complex"/>
    <property type="evidence" value="ECO:0007669"/>
    <property type="project" value="InterPro"/>
</dbReference>
<gene>
    <name evidence="10" type="primary">POP4</name>
    <name evidence="10" type="ORF">BGZ99_008887</name>
</gene>
<organism evidence="10 11">
    <name type="scientific">Dissophora globulifera</name>
    <dbReference type="NCBI Taxonomy" id="979702"/>
    <lineage>
        <taxon>Eukaryota</taxon>
        <taxon>Fungi</taxon>
        <taxon>Fungi incertae sedis</taxon>
        <taxon>Mucoromycota</taxon>
        <taxon>Mortierellomycotina</taxon>
        <taxon>Mortierellomycetes</taxon>
        <taxon>Mortierellales</taxon>
        <taxon>Mortierellaceae</taxon>
        <taxon>Dissophora</taxon>
    </lineage>
</organism>
<evidence type="ECO:0000256" key="7">
    <source>
        <dbReference type="ARBA" id="ARBA00023242"/>
    </source>
</evidence>
<name>A0A9P6UNZ7_9FUNG</name>
<dbReference type="PANTHER" id="PTHR13348">
    <property type="entry name" value="RIBONUCLEASE P SUBUNIT P29"/>
    <property type="match status" value="1"/>
</dbReference>
<feature type="region of interest" description="Disordered" evidence="9">
    <location>
        <begin position="84"/>
        <end position="109"/>
    </location>
</feature>
<dbReference type="Proteomes" id="UP000738325">
    <property type="component" value="Unassembled WGS sequence"/>
</dbReference>
<dbReference type="PANTHER" id="PTHR13348:SF0">
    <property type="entry name" value="RIBONUCLEASE P PROTEIN SUBUNIT P29"/>
    <property type="match status" value="1"/>
</dbReference>
<reference evidence="10" key="1">
    <citation type="journal article" date="2020" name="Fungal Divers.">
        <title>Resolving the Mortierellaceae phylogeny through synthesis of multi-gene phylogenetics and phylogenomics.</title>
        <authorList>
            <person name="Vandepol N."/>
            <person name="Liber J."/>
            <person name="Desiro A."/>
            <person name="Na H."/>
            <person name="Kennedy M."/>
            <person name="Barry K."/>
            <person name="Grigoriev I.V."/>
            <person name="Miller A.N."/>
            <person name="O'Donnell K."/>
            <person name="Stajich J.E."/>
            <person name="Bonito G."/>
        </authorList>
    </citation>
    <scope>NUCLEOTIDE SEQUENCE</scope>
    <source>
        <strain evidence="10">REB-010B</strain>
    </source>
</reference>